<dbReference type="EMBL" id="CAJPEX010022548">
    <property type="protein sequence ID" value="CAG0925932.1"/>
    <property type="molecule type" value="Genomic_DNA"/>
</dbReference>
<feature type="signal peptide" evidence="1">
    <location>
        <begin position="1"/>
        <end position="18"/>
    </location>
</feature>
<dbReference type="EMBL" id="OA904585">
    <property type="protein sequence ID" value="CAD7285780.1"/>
    <property type="molecule type" value="Genomic_DNA"/>
</dbReference>
<sequence length="105" mass="11484">MGTLAIVCLSALGGRLDAYNAYCRDGTLCALKCCPEGQWLQIEEHEVGCAALPEGQAPWVPVFYDDQFKKVAVSEDKYKVVDVPQDCGKTMSLPLYPDSSHEEAV</sequence>
<gene>
    <name evidence="2" type="ORF">NMOB1V02_LOCUS13382</name>
</gene>
<proteinExistence type="predicted"/>
<dbReference type="OrthoDB" id="6134459at2759"/>
<organism evidence="2">
    <name type="scientific">Notodromas monacha</name>
    <dbReference type="NCBI Taxonomy" id="399045"/>
    <lineage>
        <taxon>Eukaryota</taxon>
        <taxon>Metazoa</taxon>
        <taxon>Ecdysozoa</taxon>
        <taxon>Arthropoda</taxon>
        <taxon>Crustacea</taxon>
        <taxon>Oligostraca</taxon>
        <taxon>Ostracoda</taxon>
        <taxon>Podocopa</taxon>
        <taxon>Podocopida</taxon>
        <taxon>Cypridocopina</taxon>
        <taxon>Cypridoidea</taxon>
        <taxon>Cyprididae</taxon>
        <taxon>Notodromas</taxon>
    </lineage>
</organism>
<evidence type="ECO:0000256" key="1">
    <source>
        <dbReference type="SAM" id="SignalP"/>
    </source>
</evidence>
<keyword evidence="3" id="KW-1185">Reference proteome</keyword>
<dbReference type="AlphaFoldDB" id="A0A7R9GLQ6"/>
<evidence type="ECO:0000313" key="2">
    <source>
        <dbReference type="EMBL" id="CAD7285780.1"/>
    </source>
</evidence>
<accession>A0A7R9GLQ6</accession>
<dbReference type="Proteomes" id="UP000678499">
    <property type="component" value="Unassembled WGS sequence"/>
</dbReference>
<reference evidence="2" key="1">
    <citation type="submission" date="2020-11" db="EMBL/GenBank/DDBJ databases">
        <authorList>
            <person name="Tran Van P."/>
        </authorList>
    </citation>
    <scope>NUCLEOTIDE SEQUENCE</scope>
</reference>
<name>A0A7R9GLQ6_9CRUS</name>
<keyword evidence="1" id="KW-0732">Signal</keyword>
<feature type="non-terminal residue" evidence="2">
    <location>
        <position position="1"/>
    </location>
</feature>
<evidence type="ECO:0000313" key="3">
    <source>
        <dbReference type="Proteomes" id="UP000678499"/>
    </source>
</evidence>
<feature type="chain" id="PRO_5036403344" evidence="1">
    <location>
        <begin position="19"/>
        <end position="105"/>
    </location>
</feature>
<protein>
    <submittedName>
        <fullName evidence="2">Uncharacterized protein</fullName>
    </submittedName>
</protein>